<evidence type="ECO:0000313" key="16">
    <source>
        <dbReference type="Proteomes" id="UP001575652"/>
    </source>
</evidence>
<dbReference type="PROSITE" id="PS51194">
    <property type="entry name" value="HELICASE_CTER"/>
    <property type="match status" value="1"/>
</dbReference>
<dbReference type="InterPro" id="IPR011545">
    <property type="entry name" value="DEAD/DEAH_box_helicase_dom"/>
</dbReference>
<dbReference type="NCBIfam" id="TIGR00614">
    <property type="entry name" value="recQ_fam"/>
    <property type="match status" value="1"/>
</dbReference>
<dbReference type="SUPFAM" id="SSF52540">
    <property type="entry name" value="P-loop containing nucleoside triphosphate hydrolases"/>
    <property type="match status" value="1"/>
</dbReference>
<evidence type="ECO:0000256" key="2">
    <source>
        <dbReference type="ARBA" id="ARBA00022723"/>
    </source>
</evidence>
<dbReference type="Gene3D" id="3.40.50.300">
    <property type="entry name" value="P-loop containing nucleotide triphosphate hydrolases"/>
    <property type="match status" value="2"/>
</dbReference>
<dbReference type="RefSeq" id="WP_373972934.1">
    <property type="nucleotide sequence ID" value="NZ_JBHDLJ010000014.1"/>
</dbReference>
<dbReference type="GO" id="GO:0003678">
    <property type="term" value="F:DNA helicase activity"/>
    <property type="evidence" value="ECO:0007669"/>
    <property type="project" value="UniProtKB-EC"/>
</dbReference>
<keyword evidence="5 15" id="KW-0347">Helicase</keyword>
<dbReference type="InterPro" id="IPR032284">
    <property type="entry name" value="RecQ_Zn-bd"/>
</dbReference>
<evidence type="ECO:0000259" key="13">
    <source>
        <dbReference type="PROSITE" id="PS51192"/>
    </source>
</evidence>
<dbReference type="InterPro" id="IPR001650">
    <property type="entry name" value="Helicase_C-like"/>
</dbReference>
<evidence type="ECO:0000256" key="6">
    <source>
        <dbReference type="ARBA" id="ARBA00022840"/>
    </source>
</evidence>
<comment type="similarity">
    <text evidence="1">Belongs to the helicase family. RecQ subfamily.</text>
</comment>
<dbReference type="SMART" id="SM00487">
    <property type="entry name" value="DEXDc"/>
    <property type="match status" value="1"/>
</dbReference>
<evidence type="ECO:0000256" key="5">
    <source>
        <dbReference type="ARBA" id="ARBA00022806"/>
    </source>
</evidence>
<dbReference type="Proteomes" id="UP001575652">
    <property type="component" value="Unassembled WGS sequence"/>
</dbReference>
<dbReference type="PANTHER" id="PTHR13710">
    <property type="entry name" value="DNA HELICASE RECQ FAMILY MEMBER"/>
    <property type="match status" value="1"/>
</dbReference>
<feature type="domain" description="Helicase C-terminal" evidence="14">
    <location>
        <begin position="232"/>
        <end position="387"/>
    </location>
</feature>
<comment type="caution">
    <text evidence="15">The sequence shown here is derived from an EMBL/GenBank/DDBJ whole genome shotgun (WGS) entry which is preliminary data.</text>
</comment>
<organism evidence="15 16">
    <name type="scientific">Arthrobacter halodurans</name>
    <dbReference type="NCBI Taxonomy" id="516699"/>
    <lineage>
        <taxon>Bacteria</taxon>
        <taxon>Bacillati</taxon>
        <taxon>Actinomycetota</taxon>
        <taxon>Actinomycetes</taxon>
        <taxon>Micrococcales</taxon>
        <taxon>Micrococcaceae</taxon>
        <taxon>Arthrobacter</taxon>
    </lineage>
</organism>
<evidence type="ECO:0000259" key="14">
    <source>
        <dbReference type="PROSITE" id="PS51194"/>
    </source>
</evidence>
<evidence type="ECO:0000256" key="12">
    <source>
        <dbReference type="ARBA" id="ARBA00044550"/>
    </source>
</evidence>
<dbReference type="CDD" id="cd17920">
    <property type="entry name" value="DEXHc_RecQ"/>
    <property type="match status" value="1"/>
</dbReference>
<dbReference type="InterPro" id="IPR027417">
    <property type="entry name" value="P-loop_NTPase"/>
</dbReference>
<dbReference type="InterPro" id="IPR004589">
    <property type="entry name" value="DNA_helicase_ATP-dep_RecQ"/>
</dbReference>
<dbReference type="InterPro" id="IPR014001">
    <property type="entry name" value="Helicase_ATP-bd"/>
</dbReference>
<comment type="catalytic activity">
    <reaction evidence="9">
        <text>Couples ATP hydrolysis with the unwinding of duplex DNA by translocating in the 3'-5' direction.</text>
        <dbReference type="EC" id="5.6.2.4"/>
    </reaction>
</comment>
<evidence type="ECO:0000256" key="9">
    <source>
        <dbReference type="ARBA" id="ARBA00034617"/>
    </source>
</evidence>
<dbReference type="GO" id="GO:0016787">
    <property type="term" value="F:hydrolase activity"/>
    <property type="evidence" value="ECO:0007669"/>
    <property type="project" value="UniProtKB-KW"/>
</dbReference>
<dbReference type="Pfam" id="PF16124">
    <property type="entry name" value="RecQ_Zn_bind"/>
    <property type="match status" value="1"/>
</dbReference>
<keyword evidence="6" id="KW-0067">ATP-binding</keyword>
<dbReference type="PROSITE" id="PS51192">
    <property type="entry name" value="HELICASE_ATP_BIND_1"/>
    <property type="match status" value="1"/>
</dbReference>
<keyword evidence="7" id="KW-0238">DNA-binding</keyword>
<evidence type="ECO:0000256" key="11">
    <source>
        <dbReference type="ARBA" id="ARBA00044535"/>
    </source>
</evidence>
<keyword evidence="16" id="KW-1185">Reference proteome</keyword>
<evidence type="ECO:0000256" key="1">
    <source>
        <dbReference type="ARBA" id="ARBA00005446"/>
    </source>
</evidence>
<gene>
    <name evidence="15" type="ORF">ACETWP_14290</name>
</gene>
<dbReference type="InterPro" id="IPR036388">
    <property type="entry name" value="WH-like_DNA-bd_sf"/>
</dbReference>
<keyword evidence="3" id="KW-0547">Nucleotide-binding</keyword>
<dbReference type="PANTHER" id="PTHR13710:SF105">
    <property type="entry name" value="ATP-DEPENDENT DNA HELICASE Q1"/>
    <property type="match status" value="1"/>
</dbReference>
<sequence>MARKGGGGGTDDLLRLARETFGWEAFRAGQREAIEAAVSGRDVVAVMPTGHGKSAIYQLAALARDGLAVVVSPLIALQSDQLEDLNSLLGGVRAVAVNSSLGDAAVDAAWDAVESGAARFLFLAPEQLAKDDVVDRIGALEPTLFVVDEAHCVSAWGHDFRPDYLRLGPARERVGGPTAIALTATASGPVREEIVARLGLADPLVIAGGFDRPNLHLSVVRHHEEPAKEQAVVEQILGLAAPGLLYVGTRRAAEEFAERLAGCGLRAAAYHAGRRAAERERVHRDFLEDRLDVVVATTAFGMGIDKPNVRFVLHADIPDSLDSYYQEIGRAGRDGEPAAATLHYRSQDLGLRAFFGTHHADVEALLTVVQALRTRGGAVPLSGLKDAVDLSGRKVTSAANLLESAGVVESGPDGLSLRPGTTPARAAERAVETAESRSRIDRSRIEMMRGYAETDGCRRQYLLGYFGEELADPCGNCDNCLEGTAQDLTHEDAAFPLQSSVVHSAWGPGIVMGTDEDRLTVLFAREGYKTLSRRAVEEGGLLRPA</sequence>
<evidence type="ECO:0000256" key="4">
    <source>
        <dbReference type="ARBA" id="ARBA00022801"/>
    </source>
</evidence>
<name>A0ABV4UQQ3_9MICC</name>
<dbReference type="Pfam" id="PF00270">
    <property type="entry name" value="DEAD"/>
    <property type="match status" value="1"/>
</dbReference>
<proteinExistence type="inferred from homology"/>
<feature type="domain" description="Helicase ATP-binding" evidence="13">
    <location>
        <begin position="34"/>
        <end position="204"/>
    </location>
</feature>
<evidence type="ECO:0000256" key="7">
    <source>
        <dbReference type="ARBA" id="ARBA00023125"/>
    </source>
</evidence>
<dbReference type="EC" id="5.6.2.4" evidence="10"/>
<keyword evidence="8" id="KW-0413">Isomerase</keyword>
<evidence type="ECO:0000313" key="15">
    <source>
        <dbReference type="EMBL" id="MFB0835757.1"/>
    </source>
</evidence>
<protein>
    <recommendedName>
        <fullName evidence="11">ATP-dependent DNA helicase RecQ</fullName>
        <ecNumber evidence="10">5.6.2.4</ecNumber>
    </recommendedName>
    <alternativeName>
        <fullName evidence="12">DNA 3'-5' helicase RecQ</fullName>
    </alternativeName>
</protein>
<accession>A0ABV4UQQ3</accession>
<reference evidence="15 16" key="1">
    <citation type="submission" date="2024-09" db="EMBL/GenBank/DDBJ databases">
        <authorList>
            <person name="Salinas-Garcia M.A."/>
            <person name="Prieme A."/>
        </authorList>
    </citation>
    <scope>NUCLEOTIDE SEQUENCE [LARGE SCALE GENOMIC DNA]</scope>
    <source>
        <strain evidence="15 16">DSM 21081</strain>
    </source>
</reference>
<dbReference type="Pfam" id="PF00271">
    <property type="entry name" value="Helicase_C"/>
    <property type="match status" value="1"/>
</dbReference>
<keyword evidence="4 15" id="KW-0378">Hydrolase</keyword>
<evidence type="ECO:0000256" key="3">
    <source>
        <dbReference type="ARBA" id="ARBA00022741"/>
    </source>
</evidence>
<dbReference type="SMART" id="SM00490">
    <property type="entry name" value="HELICc"/>
    <property type="match status" value="1"/>
</dbReference>
<evidence type="ECO:0000256" key="8">
    <source>
        <dbReference type="ARBA" id="ARBA00023235"/>
    </source>
</evidence>
<keyword evidence="2" id="KW-0479">Metal-binding</keyword>
<dbReference type="Gene3D" id="1.10.10.10">
    <property type="entry name" value="Winged helix-like DNA-binding domain superfamily/Winged helix DNA-binding domain"/>
    <property type="match status" value="1"/>
</dbReference>
<evidence type="ECO:0000256" key="10">
    <source>
        <dbReference type="ARBA" id="ARBA00034808"/>
    </source>
</evidence>
<dbReference type="EMBL" id="JBHDLJ010000014">
    <property type="protein sequence ID" value="MFB0835757.1"/>
    <property type="molecule type" value="Genomic_DNA"/>
</dbReference>